<gene>
    <name evidence="3" type="ORF">GPM918_LOCUS31950</name>
    <name evidence="4" type="ORF">SRO942_LOCUS32604</name>
</gene>
<feature type="domain" description="U-box" evidence="2">
    <location>
        <begin position="1"/>
        <end position="60"/>
    </location>
</feature>
<evidence type="ECO:0000313" key="3">
    <source>
        <dbReference type="EMBL" id="CAF1373031.1"/>
    </source>
</evidence>
<dbReference type="PANTHER" id="PTHR10579:SF156">
    <property type="entry name" value="VWFA DOMAIN-CONTAINING PROTEIN"/>
    <property type="match status" value="1"/>
</dbReference>
<dbReference type="InterPro" id="IPR003613">
    <property type="entry name" value="Ubox_domain"/>
</dbReference>
<dbReference type="SMART" id="SM00504">
    <property type="entry name" value="Ubox"/>
    <property type="match status" value="1"/>
</dbReference>
<accession>A0A815IT19</accession>
<name>A0A815IT19_9BILA</name>
<dbReference type="PROSITE" id="PS50234">
    <property type="entry name" value="VWFA"/>
    <property type="match status" value="1"/>
</dbReference>
<dbReference type="Gene3D" id="3.30.40.10">
    <property type="entry name" value="Zinc/RING finger domain, C3HC4 (zinc finger)"/>
    <property type="match status" value="1"/>
</dbReference>
<evidence type="ECO:0008006" key="6">
    <source>
        <dbReference type="Google" id="ProtNLM"/>
    </source>
</evidence>
<dbReference type="SUPFAM" id="SSF53300">
    <property type="entry name" value="vWA-like"/>
    <property type="match status" value="1"/>
</dbReference>
<organism evidence="3 5">
    <name type="scientific">Didymodactylos carnosus</name>
    <dbReference type="NCBI Taxonomy" id="1234261"/>
    <lineage>
        <taxon>Eukaryota</taxon>
        <taxon>Metazoa</taxon>
        <taxon>Spiralia</taxon>
        <taxon>Gnathifera</taxon>
        <taxon>Rotifera</taxon>
        <taxon>Eurotatoria</taxon>
        <taxon>Bdelloidea</taxon>
        <taxon>Philodinida</taxon>
        <taxon>Philodinidae</taxon>
        <taxon>Didymodactylos</taxon>
    </lineage>
</organism>
<comment type="caution">
    <text evidence="3">The sequence shown here is derived from an EMBL/GenBank/DDBJ whole genome shotgun (WGS) entry which is preliminary data.</text>
</comment>
<dbReference type="SMART" id="SM00327">
    <property type="entry name" value="VWA"/>
    <property type="match status" value="1"/>
</dbReference>
<dbReference type="Pfam" id="PF14624">
    <property type="entry name" value="Vwaint"/>
    <property type="match status" value="1"/>
</dbReference>
<evidence type="ECO:0000313" key="4">
    <source>
        <dbReference type="EMBL" id="CAF4261039.1"/>
    </source>
</evidence>
<dbReference type="InterPro" id="IPR002035">
    <property type="entry name" value="VWF_A"/>
</dbReference>
<dbReference type="InterPro" id="IPR036465">
    <property type="entry name" value="vWFA_dom_sf"/>
</dbReference>
<reference evidence="3" key="1">
    <citation type="submission" date="2021-02" db="EMBL/GenBank/DDBJ databases">
        <authorList>
            <person name="Nowell W R."/>
        </authorList>
    </citation>
    <scope>NUCLEOTIDE SEQUENCE</scope>
</reference>
<dbReference type="Gene3D" id="3.40.50.410">
    <property type="entry name" value="von Willebrand factor, type A domain"/>
    <property type="match status" value="1"/>
</dbReference>
<evidence type="ECO:0000259" key="2">
    <source>
        <dbReference type="PROSITE" id="PS51698"/>
    </source>
</evidence>
<dbReference type="OrthoDB" id="299997at2759"/>
<evidence type="ECO:0000313" key="5">
    <source>
        <dbReference type="Proteomes" id="UP000663829"/>
    </source>
</evidence>
<feature type="domain" description="VWFA" evidence="1">
    <location>
        <begin position="106"/>
        <end position="304"/>
    </location>
</feature>
<dbReference type="PANTHER" id="PTHR10579">
    <property type="entry name" value="CALCIUM-ACTIVATED CHLORIDE CHANNEL REGULATOR"/>
    <property type="match status" value="1"/>
</dbReference>
<dbReference type="InterPro" id="IPR032838">
    <property type="entry name" value="Vwaint_dom"/>
</dbReference>
<dbReference type="SUPFAM" id="SSF57850">
    <property type="entry name" value="RING/U-box"/>
    <property type="match status" value="1"/>
</dbReference>
<dbReference type="InterPro" id="IPR051266">
    <property type="entry name" value="CLCR"/>
</dbReference>
<dbReference type="InterPro" id="IPR013083">
    <property type="entry name" value="Znf_RING/FYVE/PHD"/>
</dbReference>
<dbReference type="Proteomes" id="UP000681722">
    <property type="component" value="Unassembled WGS sequence"/>
</dbReference>
<dbReference type="Proteomes" id="UP000663829">
    <property type="component" value="Unassembled WGS sequence"/>
</dbReference>
<dbReference type="CDD" id="cd16655">
    <property type="entry name" value="RING-Ubox_WDSUB1-like"/>
    <property type="match status" value="1"/>
</dbReference>
<dbReference type="GO" id="GO:0004842">
    <property type="term" value="F:ubiquitin-protein transferase activity"/>
    <property type="evidence" value="ECO:0007669"/>
    <property type="project" value="InterPro"/>
</dbReference>
<dbReference type="PROSITE" id="PS51698">
    <property type="entry name" value="U_BOX"/>
    <property type="match status" value="1"/>
</dbReference>
<dbReference type="Pfam" id="PF04564">
    <property type="entry name" value="U-box"/>
    <property type="match status" value="1"/>
</dbReference>
<dbReference type="AlphaFoldDB" id="A0A815IT19"/>
<dbReference type="EMBL" id="CAJNOQ010016019">
    <property type="protein sequence ID" value="CAF1373031.1"/>
    <property type="molecule type" value="Genomic_DNA"/>
</dbReference>
<dbReference type="GO" id="GO:0016567">
    <property type="term" value="P:protein ubiquitination"/>
    <property type="evidence" value="ECO:0007669"/>
    <property type="project" value="InterPro"/>
</dbReference>
<dbReference type="Pfam" id="PF00092">
    <property type="entry name" value="VWA"/>
    <property type="match status" value="1"/>
</dbReference>
<keyword evidence="5" id="KW-1185">Reference proteome</keyword>
<sequence>MIDPVIDPDGNSYERRAINDWLTHNSTSPITRNTLIIHDLTPNQALRQTIEQFKAANNVTPPALVTSTLATTESLDIDLKVSVSYEGGCAYISVKPPIGIQRTPCDICCVVDTSGSMQHEVESKNEQNKVETFGLSQLDLVKHALKTIIHTLSEHDRLSVVEFNRKATVLFQLLEMNQDGKASALAAIEQLEPNGATNLWDGLKNGLDVLSKGSTDKSNSALFILTDGCPNEEPPSGHIPTLKEYKEKTGFSCTINTFGFGYTLNSQLLEEIAVIGNGTYSFIPDGGFVGTIFINALSSLLTTVATNVTLEVKPSQISTVLDEKYTTLYETEKFDGNGLKIHIGSVTYDQQKSVIIPIMNDATQVSFALHYTSPLNKESTKISVEKGTTNVNGFLIDHYRLEFVNTVRTAMNLMESDKFDNAQNIIKTLAKDMKSSTVAKEPFIVDLLKDLEGQVTEAISKKEWFERWGKLYLPSLARAHLMQLCNNFKDPGVQHYGGELFNRLRDEIEQIFIGLPSPKPSARPAAEPVPMNTYMNYSAGCFHGNCIVTLNNGQTKLLNKIQRGDILSGGARVVCVVETLCNSEAVTFVCDELCGKKSDENYKSHFQFYINHYDIVPYLLSIVCQEGERALKGAIVSSAINAIKQRATTSLPPTAAEALLRLPPVCHTLLELAIVAYKPFEKILFKVPRSDTGEIDFELLLRYCQDHYIENYIREIHVNVIHNHIQNEHNRPDHHQDVKLVD</sequence>
<dbReference type="EMBL" id="CAJOBC010076748">
    <property type="protein sequence ID" value="CAF4261039.1"/>
    <property type="molecule type" value="Genomic_DNA"/>
</dbReference>
<protein>
    <recommendedName>
        <fullName evidence="6">U-box domain-containing protein</fullName>
    </recommendedName>
</protein>
<proteinExistence type="predicted"/>
<evidence type="ECO:0000259" key="1">
    <source>
        <dbReference type="PROSITE" id="PS50234"/>
    </source>
</evidence>